<dbReference type="Proteomes" id="UP000224563">
    <property type="component" value="Unassembled WGS sequence"/>
</dbReference>
<evidence type="ECO:0000256" key="2">
    <source>
        <dbReference type="ARBA" id="ARBA00022448"/>
    </source>
</evidence>
<gene>
    <name evidence="6" type="ORF">CSX02_04510</name>
</gene>
<proteinExistence type="inferred from homology"/>
<evidence type="ECO:0000313" key="7">
    <source>
        <dbReference type="Proteomes" id="UP000224563"/>
    </source>
</evidence>
<keyword evidence="7" id="KW-1185">Reference proteome</keyword>
<sequence length="208" mass="22938">MKIEIQNATKIIKDAVVLDDISLTFESGKIYGFRGKNGSGKTMLMRAIAGLITLTNGKILIDGKQLGKDFSFPESIGVLIENPSFIDSYSGYRNLKALADIKHLIGEEDIRNVISAVGLNPDDKKKYGKYSLGMKQRLGIAAAIMEKPDIILLDEPINALDEKGVEDIRKLLLDLRNGNRIIIVACHDREELNLLSDEIIELADGKVV</sequence>
<dbReference type="Pfam" id="PF00005">
    <property type="entry name" value="ABC_tran"/>
    <property type="match status" value="1"/>
</dbReference>
<dbReference type="InterPro" id="IPR017871">
    <property type="entry name" value="ABC_transporter-like_CS"/>
</dbReference>
<keyword evidence="2" id="KW-0813">Transport</keyword>
<evidence type="ECO:0000259" key="5">
    <source>
        <dbReference type="PROSITE" id="PS50893"/>
    </source>
</evidence>
<dbReference type="EMBL" id="PDYG01000015">
    <property type="protein sequence ID" value="PHU38144.1"/>
    <property type="molecule type" value="Genomic_DNA"/>
</dbReference>
<evidence type="ECO:0000256" key="3">
    <source>
        <dbReference type="ARBA" id="ARBA00022741"/>
    </source>
</evidence>
<dbReference type="InterPro" id="IPR003439">
    <property type="entry name" value="ABC_transporter-like_ATP-bd"/>
</dbReference>
<comment type="similarity">
    <text evidence="1">Belongs to the ABC transporter superfamily.</text>
</comment>
<comment type="caution">
    <text evidence="6">The sequence shown here is derived from an EMBL/GenBank/DDBJ whole genome shotgun (WGS) entry which is preliminary data.</text>
</comment>
<dbReference type="InterPro" id="IPR003593">
    <property type="entry name" value="AAA+_ATPase"/>
</dbReference>
<dbReference type="PROSITE" id="PS00211">
    <property type="entry name" value="ABC_TRANSPORTER_1"/>
    <property type="match status" value="1"/>
</dbReference>
<evidence type="ECO:0000256" key="4">
    <source>
        <dbReference type="ARBA" id="ARBA00022840"/>
    </source>
</evidence>
<dbReference type="PANTHER" id="PTHR43335">
    <property type="entry name" value="ABC TRANSPORTER, ATP-BINDING PROTEIN"/>
    <property type="match status" value="1"/>
</dbReference>
<keyword evidence="4 6" id="KW-0067">ATP-binding</keyword>
<dbReference type="GO" id="GO:0005524">
    <property type="term" value="F:ATP binding"/>
    <property type="evidence" value="ECO:0007669"/>
    <property type="project" value="UniProtKB-KW"/>
</dbReference>
<dbReference type="AlphaFoldDB" id="A0A2G3E4G5"/>
<feature type="domain" description="ABC transporter" evidence="5">
    <location>
        <begin position="3"/>
        <end position="208"/>
    </location>
</feature>
<keyword evidence="3" id="KW-0547">Nucleotide-binding</keyword>
<protein>
    <submittedName>
        <fullName evidence="6">Multidrug ABC transporter ATP-binding protein</fullName>
    </submittedName>
</protein>
<reference evidence="6 7" key="2">
    <citation type="submission" date="2017-10" db="EMBL/GenBank/DDBJ databases">
        <authorList>
            <person name="Banno H."/>
            <person name="Chua N.-H."/>
        </authorList>
    </citation>
    <scope>NUCLEOTIDE SEQUENCE [LARGE SCALE GENOMIC DNA]</scope>
    <source>
        <strain evidence="6 7">JK623</strain>
    </source>
</reference>
<accession>A0A2G3E4G5</accession>
<dbReference type="SMART" id="SM00382">
    <property type="entry name" value="AAA"/>
    <property type="match status" value="1"/>
</dbReference>
<dbReference type="SUPFAM" id="SSF52540">
    <property type="entry name" value="P-loop containing nucleoside triphosphate hydrolases"/>
    <property type="match status" value="1"/>
</dbReference>
<dbReference type="GO" id="GO:0016887">
    <property type="term" value="F:ATP hydrolysis activity"/>
    <property type="evidence" value="ECO:0007669"/>
    <property type="project" value="InterPro"/>
</dbReference>
<dbReference type="Gene3D" id="3.40.50.300">
    <property type="entry name" value="P-loop containing nucleotide triphosphate hydrolases"/>
    <property type="match status" value="1"/>
</dbReference>
<evidence type="ECO:0000256" key="1">
    <source>
        <dbReference type="ARBA" id="ARBA00005417"/>
    </source>
</evidence>
<dbReference type="PROSITE" id="PS50893">
    <property type="entry name" value="ABC_TRANSPORTER_2"/>
    <property type="match status" value="1"/>
</dbReference>
<reference evidence="6 7" key="1">
    <citation type="submission" date="2017-10" db="EMBL/GenBank/DDBJ databases">
        <title>Resolving the taxonomy of Roseburia spp., Eubacterium rectale and Agathobacter spp. through phylogenomic analysis.</title>
        <authorList>
            <person name="Sheridan P.O."/>
            <person name="Walker A.W."/>
            <person name="Duncan S.H."/>
            <person name="Scott K.P."/>
            <person name="Toole P.W.O."/>
            <person name="Luis P."/>
            <person name="Flint H.J."/>
        </authorList>
    </citation>
    <scope>NUCLEOTIDE SEQUENCE [LARGE SCALE GENOMIC DNA]</scope>
    <source>
        <strain evidence="6 7">JK623</strain>
    </source>
</reference>
<dbReference type="InterPro" id="IPR027417">
    <property type="entry name" value="P-loop_NTPase"/>
</dbReference>
<organism evidence="6 7">
    <name type="scientific">Agathobacter ruminis</name>
    <dbReference type="NCBI Taxonomy" id="1712665"/>
    <lineage>
        <taxon>Bacteria</taxon>
        <taxon>Bacillati</taxon>
        <taxon>Bacillota</taxon>
        <taxon>Clostridia</taxon>
        <taxon>Lachnospirales</taxon>
        <taxon>Lachnospiraceae</taxon>
        <taxon>Agathobacter</taxon>
    </lineage>
</organism>
<dbReference type="PANTHER" id="PTHR43335:SF4">
    <property type="entry name" value="ABC TRANSPORTER, ATP-BINDING PROTEIN"/>
    <property type="match status" value="1"/>
</dbReference>
<evidence type="ECO:0000313" key="6">
    <source>
        <dbReference type="EMBL" id="PHU38144.1"/>
    </source>
</evidence>
<dbReference type="RefSeq" id="WP_099385787.1">
    <property type="nucleotide sequence ID" value="NZ_JANSWH010000058.1"/>
</dbReference>
<name>A0A2G3E4G5_9FIRM</name>